<name>A0A916K2I2_9BACL</name>
<reference evidence="1" key="1">
    <citation type="submission" date="2021-06" db="EMBL/GenBank/DDBJ databases">
        <authorList>
            <person name="Criscuolo A."/>
        </authorList>
    </citation>
    <scope>NUCLEOTIDE SEQUENCE</scope>
    <source>
        <strain evidence="1">CIP111600</strain>
    </source>
</reference>
<accession>A0A916K2I2</accession>
<evidence type="ECO:0008006" key="3">
    <source>
        <dbReference type="Google" id="ProtNLM"/>
    </source>
</evidence>
<protein>
    <recommendedName>
        <fullName evidence="3">YkgJ family cysteine cluster protein</fullName>
    </recommendedName>
</protein>
<evidence type="ECO:0000313" key="2">
    <source>
        <dbReference type="Proteomes" id="UP000693672"/>
    </source>
</evidence>
<keyword evidence="2" id="KW-1185">Reference proteome</keyword>
<sequence length="102" mass="11721">MTDQQFPCNSCGLCCKMVVLVPELSDLDRGDGSCKHLVNDRCSIYETRPLICNVDGMYESVYWRQMSREQFYVLNLTACKQLQMKAGFPEEYQVKLPAEPVN</sequence>
<evidence type="ECO:0000313" key="1">
    <source>
        <dbReference type="EMBL" id="CAG7632908.1"/>
    </source>
</evidence>
<organism evidence="1 2">
    <name type="scientific">Paenibacillus solanacearum</name>
    <dbReference type="NCBI Taxonomy" id="2048548"/>
    <lineage>
        <taxon>Bacteria</taxon>
        <taxon>Bacillati</taxon>
        <taxon>Bacillota</taxon>
        <taxon>Bacilli</taxon>
        <taxon>Bacillales</taxon>
        <taxon>Paenibacillaceae</taxon>
        <taxon>Paenibacillus</taxon>
    </lineage>
</organism>
<dbReference type="Proteomes" id="UP000693672">
    <property type="component" value="Unassembled WGS sequence"/>
</dbReference>
<dbReference type="AlphaFoldDB" id="A0A916K2I2"/>
<proteinExistence type="predicted"/>
<comment type="caution">
    <text evidence="1">The sequence shown here is derived from an EMBL/GenBank/DDBJ whole genome shotgun (WGS) entry which is preliminary data.</text>
</comment>
<gene>
    <name evidence="1" type="ORF">PAESOLCIP111_03427</name>
</gene>
<dbReference type="EMBL" id="CAJVAS010000014">
    <property type="protein sequence ID" value="CAG7632908.1"/>
    <property type="molecule type" value="Genomic_DNA"/>
</dbReference>